<organism evidence="9 10">
    <name type="scientific">Dokdonia pacifica</name>
    <dbReference type="NCBI Taxonomy" id="1627892"/>
    <lineage>
        <taxon>Bacteria</taxon>
        <taxon>Pseudomonadati</taxon>
        <taxon>Bacteroidota</taxon>
        <taxon>Flavobacteriia</taxon>
        <taxon>Flavobacteriales</taxon>
        <taxon>Flavobacteriaceae</taxon>
        <taxon>Dokdonia</taxon>
    </lineage>
</organism>
<dbReference type="Proteomes" id="UP000198379">
    <property type="component" value="Unassembled WGS sequence"/>
</dbReference>
<dbReference type="Pfam" id="PF03062">
    <property type="entry name" value="MBOAT"/>
    <property type="match status" value="1"/>
</dbReference>
<protein>
    <submittedName>
        <fullName evidence="9">D-alanyl-lipoteichoic acid acyltransferase DltB, MBOAT superfamily</fullName>
    </submittedName>
</protein>
<feature type="transmembrane region" description="Helical" evidence="8">
    <location>
        <begin position="335"/>
        <end position="353"/>
    </location>
</feature>
<name>A0A238ZAR2_9FLAO</name>
<dbReference type="InterPro" id="IPR028362">
    <property type="entry name" value="AlgI"/>
</dbReference>
<accession>A0A238ZAR2</accession>
<keyword evidence="4 8" id="KW-0812">Transmembrane</keyword>
<evidence type="ECO:0000256" key="8">
    <source>
        <dbReference type="SAM" id="Phobius"/>
    </source>
</evidence>
<dbReference type="InterPro" id="IPR024194">
    <property type="entry name" value="Ac/AlaTfrase_AlgI/DltB"/>
</dbReference>
<keyword evidence="5 8" id="KW-1133">Transmembrane helix</keyword>
<evidence type="ECO:0000256" key="2">
    <source>
        <dbReference type="ARBA" id="ARBA00010323"/>
    </source>
</evidence>
<keyword evidence="7 9" id="KW-0012">Acyltransferase</keyword>
<keyword evidence="10" id="KW-1185">Reference proteome</keyword>
<comment type="subcellular location">
    <subcellularLocation>
        <location evidence="1">Cell membrane</location>
        <topology evidence="1">Multi-pass membrane protein</topology>
    </subcellularLocation>
</comment>
<feature type="transmembrane region" description="Helical" evidence="8">
    <location>
        <begin position="197"/>
        <end position="219"/>
    </location>
</feature>
<evidence type="ECO:0000256" key="1">
    <source>
        <dbReference type="ARBA" id="ARBA00004651"/>
    </source>
</evidence>
<dbReference type="GO" id="GO:0005886">
    <property type="term" value="C:plasma membrane"/>
    <property type="evidence" value="ECO:0007669"/>
    <property type="project" value="UniProtKB-SubCell"/>
</dbReference>
<evidence type="ECO:0000256" key="5">
    <source>
        <dbReference type="ARBA" id="ARBA00022989"/>
    </source>
</evidence>
<dbReference type="GO" id="GO:0042121">
    <property type="term" value="P:alginic acid biosynthetic process"/>
    <property type="evidence" value="ECO:0007669"/>
    <property type="project" value="InterPro"/>
</dbReference>
<dbReference type="PANTHER" id="PTHR13285:SF18">
    <property type="entry name" value="PROTEIN-CYSTEINE N-PALMITOYLTRANSFERASE RASP"/>
    <property type="match status" value="1"/>
</dbReference>
<evidence type="ECO:0000256" key="4">
    <source>
        <dbReference type="ARBA" id="ARBA00022692"/>
    </source>
</evidence>
<evidence type="ECO:0000256" key="6">
    <source>
        <dbReference type="ARBA" id="ARBA00023136"/>
    </source>
</evidence>
<feature type="transmembrane region" description="Helical" evidence="8">
    <location>
        <begin position="6"/>
        <end position="22"/>
    </location>
</feature>
<feature type="transmembrane region" description="Helical" evidence="8">
    <location>
        <begin position="225"/>
        <end position="243"/>
    </location>
</feature>
<keyword evidence="6 7" id="KW-0472">Membrane</keyword>
<feature type="transmembrane region" description="Helical" evidence="8">
    <location>
        <begin position="451"/>
        <end position="469"/>
    </location>
</feature>
<feature type="transmembrane region" description="Helical" evidence="8">
    <location>
        <begin position="408"/>
        <end position="430"/>
    </location>
</feature>
<dbReference type="PANTHER" id="PTHR13285">
    <property type="entry name" value="ACYLTRANSFERASE"/>
    <property type="match status" value="1"/>
</dbReference>
<reference evidence="9 10" key="1">
    <citation type="submission" date="2017-06" db="EMBL/GenBank/DDBJ databases">
        <authorList>
            <person name="Kim H.J."/>
            <person name="Triplett B.A."/>
        </authorList>
    </citation>
    <scope>NUCLEOTIDE SEQUENCE [LARGE SCALE GENOMIC DNA]</scope>
    <source>
        <strain evidence="9 10">DSM 25597</strain>
    </source>
</reference>
<feature type="transmembrane region" description="Helical" evidence="8">
    <location>
        <begin position="51"/>
        <end position="67"/>
    </location>
</feature>
<dbReference type="GO" id="GO:0016746">
    <property type="term" value="F:acyltransferase activity"/>
    <property type="evidence" value="ECO:0007669"/>
    <property type="project" value="UniProtKB-KW"/>
</dbReference>
<feature type="transmembrane region" description="Helical" evidence="8">
    <location>
        <begin position="79"/>
        <end position="100"/>
    </location>
</feature>
<dbReference type="InterPro" id="IPR051085">
    <property type="entry name" value="MB_O-acyltransferase"/>
</dbReference>
<evidence type="ECO:0000313" key="10">
    <source>
        <dbReference type="Proteomes" id="UP000198379"/>
    </source>
</evidence>
<dbReference type="OrthoDB" id="9805788at2"/>
<proteinExistence type="inferred from homology"/>
<dbReference type="AlphaFoldDB" id="A0A238ZAR2"/>
<evidence type="ECO:0000313" key="9">
    <source>
        <dbReference type="EMBL" id="SNR80626.1"/>
    </source>
</evidence>
<keyword evidence="3 7" id="KW-1003">Cell membrane</keyword>
<dbReference type="RefSeq" id="WP_089371425.1">
    <property type="nucleotide sequence ID" value="NZ_BMEP01000001.1"/>
</dbReference>
<dbReference type="EMBL" id="FZNY01000003">
    <property type="protein sequence ID" value="SNR80626.1"/>
    <property type="molecule type" value="Genomic_DNA"/>
</dbReference>
<dbReference type="InterPro" id="IPR004299">
    <property type="entry name" value="MBOAT_fam"/>
</dbReference>
<evidence type="ECO:0000256" key="7">
    <source>
        <dbReference type="PIRNR" id="PIRNR016636"/>
    </source>
</evidence>
<dbReference type="PIRSF" id="PIRSF500217">
    <property type="entry name" value="AlgI"/>
    <property type="match status" value="1"/>
</dbReference>
<sequence>MLFNSFDFGLFLPIVFILYWIVGRKRIQGQNAILLIASYFFYGVWDWRFLLLIIASSLVDFYAGKYISKAKTQQKRRLWLYSSLSWNLGVLFVFKYYNFFLENLKTLFELPENTFTTLDIIIPVGLSFYTFQTIGYTIDVYRKKIEPTQDILKFLCFVSFFPQLVAGPIERASKLLPQFSRERSFTYDKAKDGLRQLLWGLFKKIVVADNIGVAVFAIYNHPEEYGSLTIIYGAFLFLFQLYADFSGYSDIAIGTAKLFGFDLSTNFKLPYLANSVTGFWRRWHITLSKWFQDYVYVPLARGKALGFFSKSSRKAISLLITMGLIGLWHGANWTYLAFGLLHGVLIVIEGTTMTSKGKKMKLHQWLETGVFWSKFYTVTFLVVSLIFFRASTLDKAVIMLKEIVTQNIAFYNFDLIIGRKIGFLVIMIIAEVWRKRYTHPFMNLEGILPKVVRWGIYYFLIFAIIRYGRPQEAFIYFQF</sequence>
<dbReference type="PIRSF" id="PIRSF016636">
    <property type="entry name" value="AlgI_DltB"/>
    <property type="match status" value="1"/>
</dbReference>
<keyword evidence="7 9" id="KW-0808">Transferase</keyword>
<comment type="similarity">
    <text evidence="2 7">Belongs to the membrane-bound acyltransferase family.</text>
</comment>
<evidence type="ECO:0000256" key="3">
    <source>
        <dbReference type="ARBA" id="ARBA00022475"/>
    </source>
</evidence>
<gene>
    <name evidence="9" type="ORF">SAMN06265376_10390</name>
</gene>
<feature type="transmembrane region" description="Helical" evidence="8">
    <location>
        <begin position="365"/>
        <end position="388"/>
    </location>
</feature>
<feature type="transmembrane region" description="Helical" evidence="8">
    <location>
        <begin position="120"/>
        <end position="138"/>
    </location>
</feature>